<feature type="domain" description="Zn(2)-C6 fungal-type" evidence="4">
    <location>
        <begin position="283"/>
        <end position="310"/>
    </location>
</feature>
<feature type="compositionally biased region" description="Low complexity" evidence="3">
    <location>
        <begin position="205"/>
        <end position="215"/>
    </location>
</feature>
<dbReference type="PANTHER" id="PTHR31001:SF85">
    <property type="entry name" value="ZN(II)2CYS6 TRANSCRIPTION FACTOR (EUROFUNG)"/>
    <property type="match status" value="1"/>
</dbReference>
<accession>A0ABR2VCU6</accession>
<feature type="region of interest" description="Disordered" evidence="3">
    <location>
        <begin position="100"/>
        <end position="124"/>
    </location>
</feature>
<name>A0ABR2VCU6_9PEZI</name>
<organism evidence="5 6">
    <name type="scientific">Seiridium unicorne</name>
    <dbReference type="NCBI Taxonomy" id="138068"/>
    <lineage>
        <taxon>Eukaryota</taxon>
        <taxon>Fungi</taxon>
        <taxon>Dikarya</taxon>
        <taxon>Ascomycota</taxon>
        <taxon>Pezizomycotina</taxon>
        <taxon>Sordariomycetes</taxon>
        <taxon>Xylariomycetidae</taxon>
        <taxon>Amphisphaeriales</taxon>
        <taxon>Sporocadaceae</taxon>
        <taxon>Seiridium</taxon>
    </lineage>
</organism>
<dbReference type="EMBL" id="JARVKF010000042">
    <property type="protein sequence ID" value="KAK9424331.1"/>
    <property type="molecule type" value="Genomic_DNA"/>
</dbReference>
<feature type="region of interest" description="Disordered" evidence="3">
    <location>
        <begin position="149"/>
        <end position="173"/>
    </location>
</feature>
<evidence type="ECO:0000313" key="6">
    <source>
        <dbReference type="Proteomes" id="UP001408356"/>
    </source>
</evidence>
<sequence length="921" mass="103739">ENKANRRRGTSTEISEYISLYTAPSRDDGTPVVQHLENIKPPLPPETEALAHHEKHVSEPQEITPSTCETQIPPRVRESFRWPLPNTSFFHLDTTTTSSAITKARSPSTSSNYPSEGMRSEECISPGDVVQTTLGRDLNLSDLAQYSYSNGRERTSEWRSTSLTDGDGPHERNLSTNLQEELAAADQPGIGDGSTMAGDADRSSRGGSSRNTSRTMVARTSTTDDMLKLKRQVGGSCCKAPDGAAIQGSFMDSPEDAETSGGLGVQAVGMVAKEGGKKFKIRKWIKCDKSQPCMNCQRHGERCTYEIASDTINVTLESQQRLQERLEKLERLVQDMSLASGASRKDSRSSASEDAVLNRSRKQSSSIEAQDHGVQLYEPNINYYMNPGHWVNLYDFTEEPRALLRWPYEDRAALNGLGTYQGMPPVLPDNLSQFHLPIKQEDLIHDWFYKHVDPFVRITHAPAYLSEVANFRLGKSTTPKEVEALMFAVHALTVVAMPSHHVQRLLGRSRGELIQHFKFATEVALERANYMRSRNLFLFCAILNYITFLLECGQCEKASVLLGSAGRIGMRLGCHKDPSLYPYSSWSAEMRRRLWNHFMMLDHPTMNLEGAESAFNLLPWTPRPTNANDDQWPPHRFGPAAKAPPDADGFTDLTFVIIRREQLLLSKEIARLIGIIKPEEMRAFIIESDKTVTSKYLSHKEDGNPMHAVVEGFYRAYHLCIRIFGEELVMKSNPERKKKEDAESILKIQNNMFEALERAEMIATENNWQWLFRWPPPMNSIARLLSTLAQVPEGPDADRAWRQVEVIFRRHNNDEFSLADWPSWRLIEYLCDNAMFAHPTTMHQGNVYATRPTQRQSPVDGASTSTTTGPMPEAHITGLPDFSEIPGPHFDMMPWSEQIQGYENGSGNTGPYSFGNTNNLF</sequence>
<dbReference type="CDD" id="cd00067">
    <property type="entry name" value="GAL4"/>
    <property type="match status" value="1"/>
</dbReference>
<feature type="region of interest" description="Disordered" evidence="3">
    <location>
        <begin position="852"/>
        <end position="874"/>
    </location>
</feature>
<gene>
    <name evidence="5" type="ORF">SUNI508_13697</name>
</gene>
<dbReference type="Gene3D" id="4.10.240.10">
    <property type="entry name" value="Zn(2)-C6 fungal-type DNA-binding domain"/>
    <property type="match status" value="1"/>
</dbReference>
<dbReference type="CDD" id="cd12148">
    <property type="entry name" value="fungal_TF_MHR"/>
    <property type="match status" value="1"/>
</dbReference>
<evidence type="ECO:0000313" key="5">
    <source>
        <dbReference type="EMBL" id="KAK9424331.1"/>
    </source>
</evidence>
<keyword evidence="2" id="KW-0539">Nucleus</keyword>
<evidence type="ECO:0000256" key="2">
    <source>
        <dbReference type="ARBA" id="ARBA00023242"/>
    </source>
</evidence>
<evidence type="ECO:0000259" key="4">
    <source>
        <dbReference type="Pfam" id="PF00172"/>
    </source>
</evidence>
<dbReference type="Pfam" id="PF00172">
    <property type="entry name" value="Zn_clus"/>
    <property type="match status" value="1"/>
</dbReference>
<protein>
    <submittedName>
        <fullName evidence="5">Bikaverin cluster transcription factor bik5</fullName>
    </submittedName>
</protein>
<feature type="region of interest" description="Disordered" evidence="3">
    <location>
        <begin position="338"/>
        <end position="371"/>
    </location>
</feature>
<feature type="non-terminal residue" evidence="5">
    <location>
        <position position="1"/>
    </location>
</feature>
<proteinExistence type="predicted"/>
<dbReference type="Proteomes" id="UP001408356">
    <property type="component" value="Unassembled WGS sequence"/>
</dbReference>
<dbReference type="InterPro" id="IPR050613">
    <property type="entry name" value="Sec_Metabolite_Reg"/>
</dbReference>
<evidence type="ECO:0000256" key="3">
    <source>
        <dbReference type="SAM" id="MobiDB-lite"/>
    </source>
</evidence>
<feature type="compositionally biased region" description="Polar residues" evidence="3">
    <location>
        <begin position="100"/>
        <end position="114"/>
    </location>
</feature>
<dbReference type="InterPro" id="IPR001138">
    <property type="entry name" value="Zn2Cys6_DnaBD"/>
</dbReference>
<reference evidence="5 6" key="1">
    <citation type="journal article" date="2024" name="J. Plant Pathol.">
        <title>Sequence and assembly of the genome of Seiridium unicorne, isolate CBS 538.82, causal agent of cypress canker disease.</title>
        <authorList>
            <person name="Scali E."/>
            <person name="Rocca G.D."/>
            <person name="Danti R."/>
            <person name="Garbelotto M."/>
            <person name="Barberini S."/>
            <person name="Baroncelli R."/>
            <person name="Emiliani G."/>
        </authorList>
    </citation>
    <scope>NUCLEOTIDE SEQUENCE [LARGE SCALE GENOMIC DNA]</scope>
    <source>
        <strain evidence="5 6">BM-138-508</strain>
    </source>
</reference>
<dbReference type="InterPro" id="IPR036864">
    <property type="entry name" value="Zn2-C6_fun-type_DNA-bd_sf"/>
</dbReference>
<dbReference type="PANTHER" id="PTHR31001">
    <property type="entry name" value="UNCHARACTERIZED TRANSCRIPTIONAL REGULATORY PROTEIN"/>
    <property type="match status" value="1"/>
</dbReference>
<feature type="compositionally biased region" description="Polar residues" evidence="3">
    <location>
        <begin position="852"/>
        <end position="869"/>
    </location>
</feature>
<comment type="caution">
    <text evidence="5">The sequence shown here is derived from an EMBL/GenBank/DDBJ whole genome shotgun (WGS) entry which is preliminary data.</text>
</comment>
<keyword evidence="6" id="KW-1185">Reference proteome</keyword>
<comment type="subcellular location">
    <subcellularLocation>
        <location evidence="1">Nucleus</location>
    </subcellularLocation>
</comment>
<feature type="region of interest" description="Disordered" evidence="3">
    <location>
        <begin position="187"/>
        <end position="220"/>
    </location>
</feature>
<evidence type="ECO:0000256" key="1">
    <source>
        <dbReference type="ARBA" id="ARBA00004123"/>
    </source>
</evidence>